<comment type="caution">
    <text evidence="2">The sequence shown here is derived from an EMBL/GenBank/DDBJ whole genome shotgun (WGS) entry which is preliminary data.</text>
</comment>
<keyword evidence="1" id="KW-0472">Membrane</keyword>
<evidence type="ECO:0000313" key="2">
    <source>
        <dbReference type="EMBL" id="MEE1674399.1"/>
    </source>
</evidence>
<dbReference type="EMBL" id="JAYDYW010000007">
    <property type="protein sequence ID" value="MEE1674399.1"/>
    <property type="molecule type" value="Genomic_DNA"/>
</dbReference>
<organism evidence="2 3">
    <name type="scientific">Agarivorans aestuarii</name>
    <dbReference type="NCBI Taxonomy" id="1563703"/>
    <lineage>
        <taxon>Bacteria</taxon>
        <taxon>Pseudomonadati</taxon>
        <taxon>Pseudomonadota</taxon>
        <taxon>Gammaproteobacteria</taxon>
        <taxon>Alteromonadales</taxon>
        <taxon>Alteromonadaceae</taxon>
        <taxon>Agarivorans</taxon>
    </lineage>
</organism>
<dbReference type="RefSeq" id="WP_329775529.1">
    <property type="nucleotide sequence ID" value="NZ_JAYDYW010000007.1"/>
</dbReference>
<accession>A0ABU7G4R3</accession>
<reference evidence="3" key="1">
    <citation type="submission" date="2023-07" db="EMBL/GenBank/DDBJ databases">
        <title>Draft genome sequence of Agarivorans aestuarii strain ZMCS4, a CAZymes producing bacteria isolated from the marine brown algae Clodostephus spongiosus.</title>
        <authorList>
            <person name="Lorente B."/>
            <person name="Cabral C."/>
            <person name="Frias J."/>
            <person name="Faria J."/>
            <person name="Toubarro D."/>
        </authorList>
    </citation>
    <scope>NUCLEOTIDE SEQUENCE [LARGE SCALE GENOMIC DNA]</scope>
    <source>
        <strain evidence="3">ZMCS4</strain>
    </source>
</reference>
<sequence length="90" mass="10130">MAKNLGVSLACPSAQLTESQPLSGHEQQSCQFAEQLLKQHVQTLEQVFVVVLFIALAFVTLSHLGPIRVFLKPSIPPPRRMHRLVCHFRE</sequence>
<evidence type="ECO:0000313" key="3">
    <source>
        <dbReference type="Proteomes" id="UP001310248"/>
    </source>
</evidence>
<name>A0ABU7G4R3_9ALTE</name>
<keyword evidence="3" id="KW-1185">Reference proteome</keyword>
<feature type="transmembrane region" description="Helical" evidence="1">
    <location>
        <begin position="48"/>
        <end position="71"/>
    </location>
</feature>
<keyword evidence="1" id="KW-1133">Transmembrane helix</keyword>
<gene>
    <name evidence="2" type="ORF">SNR37_003838</name>
</gene>
<dbReference type="Proteomes" id="UP001310248">
    <property type="component" value="Unassembled WGS sequence"/>
</dbReference>
<keyword evidence="1" id="KW-0812">Transmembrane</keyword>
<protein>
    <submittedName>
        <fullName evidence="2">Uncharacterized protein</fullName>
    </submittedName>
</protein>
<proteinExistence type="predicted"/>
<evidence type="ECO:0000256" key="1">
    <source>
        <dbReference type="SAM" id="Phobius"/>
    </source>
</evidence>